<organism evidence="1 2">
    <name type="scientific">Actinomyces israelii</name>
    <dbReference type="NCBI Taxonomy" id="1659"/>
    <lineage>
        <taxon>Bacteria</taxon>
        <taxon>Bacillati</taxon>
        <taxon>Actinomycetota</taxon>
        <taxon>Actinomycetes</taxon>
        <taxon>Actinomycetales</taxon>
        <taxon>Actinomycetaceae</taxon>
        <taxon>Actinomyces</taxon>
    </lineage>
</organism>
<gene>
    <name evidence="1" type="ORF">OHJ16_06520</name>
</gene>
<name>A0ABT4I7I6_9ACTO</name>
<evidence type="ECO:0000313" key="1">
    <source>
        <dbReference type="EMBL" id="MCZ0857695.1"/>
    </source>
</evidence>
<sequence length="199" mass="22434">MIDTLANAEQLQCGGMGVLQIGKPITVYPLLEEDMGGLIGELRHLTKNACGLRAITDVAISDSSCLSLRNETWPRKTPTAEQLGQARSRFPDLLAPERVKVSRPERYVVVDRISVRGAGLRLKALDLDSSTADRVPRFVFIKEGRRYAERDVQGIDAYERLFPGRPLLCGRRRPYRCRRDVITFSYSASQPCWKVVRLT</sequence>
<proteinExistence type="predicted"/>
<protein>
    <submittedName>
        <fullName evidence="1">Uncharacterized protein</fullName>
    </submittedName>
</protein>
<comment type="caution">
    <text evidence="1">The sequence shown here is derived from an EMBL/GenBank/DDBJ whole genome shotgun (WGS) entry which is preliminary data.</text>
</comment>
<dbReference type="EMBL" id="JAPTMY010000011">
    <property type="protein sequence ID" value="MCZ0857695.1"/>
    <property type="molecule type" value="Genomic_DNA"/>
</dbReference>
<accession>A0ABT4I7I6</accession>
<dbReference type="RefSeq" id="WP_268917233.1">
    <property type="nucleotide sequence ID" value="NZ_CP124548.1"/>
</dbReference>
<reference evidence="1" key="1">
    <citation type="submission" date="2022-10" db="EMBL/GenBank/DDBJ databases">
        <title>Genome sequence of Actinomyces israelii ATCC 10048.</title>
        <authorList>
            <person name="Watt R.M."/>
            <person name="Tong W.M."/>
        </authorList>
    </citation>
    <scope>NUCLEOTIDE SEQUENCE</scope>
    <source>
        <strain evidence="1">ATCC 10048</strain>
    </source>
</reference>
<keyword evidence="2" id="KW-1185">Reference proteome</keyword>
<dbReference type="Proteomes" id="UP001072034">
    <property type="component" value="Unassembled WGS sequence"/>
</dbReference>
<evidence type="ECO:0000313" key="2">
    <source>
        <dbReference type="Proteomes" id="UP001072034"/>
    </source>
</evidence>